<proteinExistence type="predicted"/>
<protein>
    <submittedName>
        <fullName evidence="1">Uncharacterized protein</fullName>
    </submittedName>
</protein>
<reference evidence="2" key="1">
    <citation type="journal article" date="2010" name="Genome Res.">
        <title>Population genomic sequencing of Coccidioides fungi reveals recent hybridization and transposon control.</title>
        <authorList>
            <person name="Neafsey D.E."/>
            <person name="Barker B.M."/>
            <person name="Sharpton T.J."/>
            <person name="Stajich J.E."/>
            <person name="Park D.J."/>
            <person name="Whiston E."/>
            <person name="Hung C.-Y."/>
            <person name="McMahan C."/>
            <person name="White J."/>
            <person name="Sykes S."/>
            <person name="Heiman D."/>
            <person name="Young S."/>
            <person name="Zeng Q."/>
            <person name="Abouelleil A."/>
            <person name="Aftuck L."/>
            <person name="Bessette D."/>
            <person name="Brown A."/>
            <person name="FitzGerald M."/>
            <person name="Lui A."/>
            <person name="Macdonald J.P."/>
            <person name="Priest M."/>
            <person name="Orbach M.J."/>
            <person name="Galgiani J.N."/>
            <person name="Kirkland T.N."/>
            <person name="Cole G.T."/>
            <person name="Birren B.W."/>
            <person name="Henn M.R."/>
            <person name="Taylor J.W."/>
            <person name="Rounsley S.D."/>
        </authorList>
    </citation>
    <scope>NUCLEOTIDE SEQUENCE [LARGE SCALE GENOMIC DNA]</scope>
    <source>
        <strain evidence="2">RMSCC 2394</strain>
    </source>
</reference>
<name>A0A0J6Y6A3_COCIT</name>
<dbReference type="EMBL" id="DS028102">
    <property type="protein sequence ID" value="KMP02203.1"/>
    <property type="molecule type" value="Genomic_DNA"/>
</dbReference>
<evidence type="ECO:0000313" key="2">
    <source>
        <dbReference type="Proteomes" id="UP000054565"/>
    </source>
</evidence>
<dbReference type="AlphaFoldDB" id="A0A0J6Y6A3"/>
<dbReference type="Proteomes" id="UP000054565">
    <property type="component" value="Unassembled WGS sequence"/>
</dbReference>
<gene>
    <name evidence="1" type="ORF">CIRG_10026</name>
</gene>
<organism evidence="1 2">
    <name type="scientific">Coccidioides immitis RMSCC 2394</name>
    <dbReference type="NCBI Taxonomy" id="404692"/>
    <lineage>
        <taxon>Eukaryota</taxon>
        <taxon>Fungi</taxon>
        <taxon>Dikarya</taxon>
        <taxon>Ascomycota</taxon>
        <taxon>Pezizomycotina</taxon>
        <taxon>Eurotiomycetes</taxon>
        <taxon>Eurotiomycetidae</taxon>
        <taxon>Onygenales</taxon>
        <taxon>Onygenaceae</taxon>
        <taxon>Coccidioides</taxon>
    </lineage>
</organism>
<accession>A0A0J6Y6A3</accession>
<evidence type="ECO:0000313" key="1">
    <source>
        <dbReference type="EMBL" id="KMP02203.1"/>
    </source>
</evidence>
<sequence length="87" mass="9902">MKGCIIHNQDRPRLRPSTAVMQKFFNKVLKDQGISRALENTRRNNTILGICRQYLIPSVTMKFGDLSKCYSKRRPTSPSGADSFITP</sequence>